<feature type="compositionally biased region" description="Basic and acidic residues" evidence="2">
    <location>
        <begin position="155"/>
        <end position="167"/>
    </location>
</feature>
<protein>
    <submittedName>
        <fullName evidence="3">Uncharacterized protein</fullName>
    </submittedName>
</protein>
<feature type="compositionally biased region" description="Basic residues" evidence="2">
    <location>
        <begin position="76"/>
        <end position="88"/>
    </location>
</feature>
<feature type="region of interest" description="Disordered" evidence="2">
    <location>
        <begin position="1"/>
        <end position="140"/>
    </location>
</feature>
<evidence type="ECO:0000256" key="2">
    <source>
        <dbReference type="SAM" id="MobiDB-lite"/>
    </source>
</evidence>
<reference evidence="3" key="1">
    <citation type="submission" date="2020-07" db="EMBL/GenBank/DDBJ databases">
        <authorList>
            <person name="Lin J."/>
        </authorList>
    </citation>
    <scope>NUCLEOTIDE SEQUENCE</scope>
</reference>
<organism evidence="3">
    <name type="scientific">Ananas comosus var. bracteatus</name>
    <name type="common">red pineapple</name>
    <dbReference type="NCBI Taxonomy" id="296719"/>
    <lineage>
        <taxon>Eukaryota</taxon>
        <taxon>Viridiplantae</taxon>
        <taxon>Streptophyta</taxon>
        <taxon>Embryophyta</taxon>
        <taxon>Tracheophyta</taxon>
        <taxon>Spermatophyta</taxon>
        <taxon>Magnoliopsida</taxon>
        <taxon>Liliopsida</taxon>
        <taxon>Poales</taxon>
        <taxon>Bromeliaceae</taxon>
        <taxon>Bromelioideae</taxon>
        <taxon>Ananas</taxon>
    </lineage>
</organism>
<evidence type="ECO:0000256" key="1">
    <source>
        <dbReference type="SAM" id="Coils"/>
    </source>
</evidence>
<dbReference type="EMBL" id="LR862140">
    <property type="protein sequence ID" value="CAD1820277.1"/>
    <property type="molecule type" value="Genomic_DNA"/>
</dbReference>
<evidence type="ECO:0000313" key="3">
    <source>
        <dbReference type="EMBL" id="CAD1820277.1"/>
    </source>
</evidence>
<name>A0A6V7NP59_ANACO</name>
<accession>A0A6V7NP59</accession>
<keyword evidence="1" id="KW-0175">Coiled coil</keyword>
<feature type="coiled-coil region" evidence="1">
    <location>
        <begin position="259"/>
        <end position="293"/>
    </location>
</feature>
<dbReference type="AlphaFoldDB" id="A0A6V7NP59"/>
<gene>
    <name evidence="3" type="ORF">CB5_LOCUS3488</name>
</gene>
<feature type="compositionally biased region" description="Low complexity" evidence="2">
    <location>
        <begin position="41"/>
        <end position="58"/>
    </location>
</feature>
<feature type="compositionally biased region" description="Basic and acidic residues" evidence="2">
    <location>
        <begin position="99"/>
        <end position="119"/>
    </location>
</feature>
<proteinExistence type="predicted"/>
<sequence>MFQAHRKTIHPFAVPFPSSSVDTAAPSVSREESEETPDPNSDVPPASSVPIPSSSSVPALEKRSMKPKQSIPPPPLKRRKSVAKKSHSKRVEGISSADVLEKRAEDTPSADVPEKRAEETPSADISDQASVPNEPITIEINRQLRREARLEKKREAEKKWAAQEMSKEVPTSDVAPPLSTPTTTTERENIGTPLEEGIKEASAITHSTPEASVPEIEDPLSATLHALLISSPNSNEGDDSSTVVMSTDTQQKFDECLRLYSHENQESALQQRISTLKEELAAIESTLARTSERRLLLQDQLKIKKSEGMKLQDKLSQLYKVHPLMKRRRKAVETAQANLIAEWNQLKDLLS</sequence>
<feature type="region of interest" description="Disordered" evidence="2">
    <location>
        <begin position="155"/>
        <end position="188"/>
    </location>
</feature>